<gene>
    <name evidence="1" type="ORF">COCON_G00035640</name>
</gene>
<dbReference type="AlphaFoldDB" id="A0A9Q1I6S3"/>
<evidence type="ECO:0000313" key="2">
    <source>
        <dbReference type="Proteomes" id="UP001152803"/>
    </source>
</evidence>
<evidence type="ECO:0000313" key="1">
    <source>
        <dbReference type="EMBL" id="KAJ8284714.1"/>
    </source>
</evidence>
<dbReference type="Proteomes" id="UP001152803">
    <property type="component" value="Unassembled WGS sequence"/>
</dbReference>
<proteinExistence type="predicted"/>
<dbReference type="EMBL" id="JAFJMO010000002">
    <property type="protein sequence ID" value="KAJ8284714.1"/>
    <property type="molecule type" value="Genomic_DNA"/>
</dbReference>
<accession>A0A9Q1I6S3</accession>
<name>A0A9Q1I6S3_CONCO</name>
<reference evidence="1" key="1">
    <citation type="journal article" date="2023" name="Science">
        <title>Genome structures resolve the early diversification of teleost fishes.</title>
        <authorList>
            <person name="Parey E."/>
            <person name="Louis A."/>
            <person name="Montfort J."/>
            <person name="Bouchez O."/>
            <person name="Roques C."/>
            <person name="Iampietro C."/>
            <person name="Lluch J."/>
            <person name="Castinel A."/>
            <person name="Donnadieu C."/>
            <person name="Desvignes T."/>
            <person name="Floi Bucao C."/>
            <person name="Jouanno E."/>
            <person name="Wen M."/>
            <person name="Mejri S."/>
            <person name="Dirks R."/>
            <person name="Jansen H."/>
            <person name="Henkel C."/>
            <person name="Chen W.J."/>
            <person name="Zahm M."/>
            <person name="Cabau C."/>
            <person name="Klopp C."/>
            <person name="Thompson A.W."/>
            <person name="Robinson-Rechavi M."/>
            <person name="Braasch I."/>
            <person name="Lecointre G."/>
            <person name="Bobe J."/>
            <person name="Postlethwait J.H."/>
            <person name="Berthelot C."/>
            <person name="Roest Crollius H."/>
            <person name="Guiguen Y."/>
        </authorList>
    </citation>
    <scope>NUCLEOTIDE SEQUENCE</scope>
    <source>
        <strain evidence="1">Concon-B</strain>
    </source>
</reference>
<protein>
    <submittedName>
        <fullName evidence="1">Uncharacterized protein</fullName>
    </submittedName>
</protein>
<sequence length="86" mass="9519">MKKFTCLTFDLVALHCEAPMTFHCAAGVDRARGPVCTDFIDEMDEGDIGEDREETAQALDSVTKALFRGTCPSFCRNADSREPTVR</sequence>
<comment type="caution">
    <text evidence="1">The sequence shown here is derived from an EMBL/GenBank/DDBJ whole genome shotgun (WGS) entry which is preliminary data.</text>
</comment>
<keyword evidence="2" id="KW-1185">Reference proteome</keyword>
<organism evidence="1 2">
    <name type="scientific">Conger conger</name>
    <name type="common">Conger eel</name>
    <name type="synonym">Muraena conger</name>
    <dbReference type="NCBI Taxonomy" id="82655"/>
    <lineage>
        <taxon>Eukaryota</taxon>
        <taxon>Metazoa</taxon>
        <taxon>Chordata</taxon>
        <taxon>Craniata</taxon>
        <taxon>Vertebrata</taxon>
        <taxon>Euteleostomi</taxon>
        <taxon>Actinopterygii</taxon>
        <taxon>Neopterygii</taxon>
        <taxon>Teleostei</taxon>
        <taxon>Anguilliformes</taxon>
        <taxon>Congridae</taxon>
        <taxon>Conger</taxon>
    </lineage>
</organism>